<dbReference type="PANTHER" id="PTHR14003:SF19">
    <property type="entry name" value="YY2 TRANSCRIPTION FACTOR"/>
    <property type="match status" value="1"/>
</dbReference>
<dbReference type="GO" id="GO:0005667">
    <property type="term" value="C:transcription regulator complex"/>
    <property type="evidence" value="ECO:0007669"/>
    <property type="project" value="TreeGrafter"/>
</dbReference>
<name>A0A3S5AN18_9PLAT</name>
<dbReference type="InterPro" id="IPR036236">
    <property type="entry name" value="Znf_C2H2_sf"/>
</dbReference>
<protein>
    <recommendedName>
        <fullName evidence="7">C2H2-type domain-containing protein</fullName>
    </recommendedName>
</protein>
<feature type="region of interest" description="Disordered" evidence="6">
    <location>
        <begin position="37"/>
        <end position="73"/>
    </location>
</feature>
<dbReference type="GO" id="GO:0000978">
    <property type="term" value="F:RNA polymerase II cis-regulatory region sequence-specific DNA binding"/>
    <property type="evidence" value="ECO:0007669"/>
    <property type="project" value="TreeGrafter"/>
</dbReference>
<evidence type="ECO:0000256" key="4">
    <source>
        <dbReference type="ARBA" id="ARBA00022833"/>
    </source>
</evidence>
<feature type="compositionally biased region" description="Low complexity" evidence="6">
    <location>
        <begin position="44"/>
        <end position="64"/>
    </location>
</feature>
<gene>
    <name evidence="8" type="ORF">PXEA_LOCUS21285</name>
</gene>
<proteinExistence type="predicted"/>
<dbReference type="OrthoDB" id="3214149at2759"/>
<keyword evidence="3 5" id="KW-0863">Zinc-finger</keyword>
<accession>A0A3S5AN18</accession>
<evidence type="ECO:0000256" key="5">
    <source>
        <dbReference type="PROSITE-ProRule" id="PRU00042"/>
    </source>
</evidence>
<dbReference type="PANTHER" id="PTHR14003">
    <property type="entry name" value="TRANSCRIPTIONAL REPRESSOR PROTEIN YY"/>
    <property type="match status" value="1"/>
</dbReference>
<dbReference type="AlphaFoldDB" id="A0A3S5AN18"/>
<dbReference type="Gene3D" id="3.30.160.60">
    <property type="entry name" value="Classic Zinc Finger"/>
    <property type="match status" value="1"/>
</dbReference>
<dbReference type="InterPro" id="IPR013087">
    <property type="entry name" value="Znf_C2H2_type"/>
</dbReference>
<dbReference type="GO" id="GO:0000785">
    <property type="term" value="C:chromatin"/>
    <property type="evidence" value="ECO:0007669"/>
    <property type="project" value="TreeGrafter"/>
</dbReference>
<dbReference type="GO" id="GO:0008270">
    <property type="term" value="F:zinc ion binding"/>
    <property type="evidence" value="ECO:0007669"/>
    <property type="project" value="UniProtKB-KW"/>
</dbReference>
<keyword evidence="2" id="KW-0677">Repeat</keyword>
<evidence type="ECO:0000313" key="8">
    <source>
        <dbReference type="EMBL" id="VEL27845.1"/>
    </source>
</evidence>
<organism evidence="8 9">
    <name type="scientific">Protopolystoma xenopodis</name>
    <dbReference type="NCBI Taxonomy" id="117903"/>
    <lineage>
        <taxon>Eukaryota</taxon>
        <taxon>Metazoa</taxon>
        <taxon>Spiralia</taxon>
        <taxon>Lophotrochozoa</taxon>
        <taxon>Platyhelminthes</taxon>
        <taxon>Monogenea</taxon>
        <taxon>Polyopisthocotylea</taxon>
        <taxon>Polystomatidea</taxon>
        <taxon>Polystomatidae</taxon>
        <taxon>Protopolystoma</taxon>
    </lineage>
</organism>
<feature type="domain" description="C2H2-type" evidence="7">
    <location>
        <begin position="14"/>
        <end position="43"/>
    </location>
</feature>
<evidence type="ECO:0000256" key="3">
    <source>
        <dbReference type="ARBA" id="ARBA00022771"/>
    </source>
</evidence>
<sequence length="199" mass="19856">MRTHLRIHTGDRPYPCPQPGCTKRFAQSTNLKSHLATHSKLRQPTPSGVSVSTTVASSTHASPTGQPVNPGSGGAMNAAGLAVGAAITSAASSASGSLGLSANAGMSCLALTGSVGQARGIHTVSGLSPPLGNKSIGTAVTNAIASSVGPSSGSSGGDSVEAMGSLYSRHHQHPHSNSFLGQPKLFGYGIRFTPSSVDE</sequence>
<dbReference type="PROSITE" id="PS50157">
    <property type="entry name" value="ZINC_FINGER_C2H2_2"/>
    <property type="match status" value="1"/>
</dbReference>
<keyword evidence="4" id="KW-0862">Zinc</keyword>
<dbReference type="GO" id="GO:0031519">
    <property type="term" value="C:PcG protein complex"/>
    <property type="evidence" value="ECO:0007669"/>
    <property type="project" value="TreeGrafter"/>
</dbReference>
<dbReference type="PROSITE" id="PS00028">
    <property type="entry name" value="ZINC_FINGER_C2H2_1"/>
    <property type="match status" value="1"/>
</dbReference>
<evidence type="ECO:0000256" key="6">
    <source>
        <dbReference type="SAM" id="MobiDB-lite"/>
    </source>
</evidence>
<evidence type="ECO:0000256" key="1">
    <source>
        <dbReference type="ARBA" id="ARBA00022723"/>
    </source>
</evidence>
<keyword evidence="1" id="KW-0479">Metal-binding</keyword>
<evidence type="ECO:0000313" key="9">
    <source>
        <dbReference type="Proteomes" id="UP000784294"/>
    </source>
</evidence>
<dbReference type="SUPFAM" id="SSF57667">
    <property type="entry name" value="beta-beta-alpha zinc fingers"/>
    <property type="match status" value="1"/>
</dbReference>
<dbReference type="Proteomes" id="UP000784294">
    <property type="component" value="Unassembled WGS sequence"/>
</dbReference>
<dbReference type="SMART" id="SM00355">
    <property type="entry name" value="ZnF_C2H2"/>
    <property type="match status" value="1"/>
</dbReference>
<dbReference type="EMBL" id="CAAALY010090326">
    <property type="protein sequence ID" value="VEL27845.1"/>
    <property type="molecule type" value="Genomic_DNA"/>
</dbReference>
<comment type="caution">
    <text evidence="8">The sequence shown here is derived from an EMBL/GenBank/DDBJ whole genome shotgun (WGS) entry which is preliminary data.</text>
</comment>
<evidence type="ECO:0000256" key="2">
    <source>
        <dbReference type="ARBA" id="ARBA00022737"/>
    </source>
</evidence>
<dbReference type="GO" id="GO:0000981">
    <property type="term" value="F:DNA-binding transcription factor activity, RNA polymerase II-specific"/>
    <property type="evidence" value="ECO:0007669"/>
    <property type="project" value="TreeGrafter"/>
</dbReference>
<evidence type="ECO:0000259" key="7">
    <source>
        <dbReference type="PROSITE" id="PS50157"/>
    </source>
</evidence>
<dbReference type="FunFam" id="3.30.160.60:FF:000125">
    <property type="entry name" value="Putative zinc finger protein 143"/>
    <property type="match status" value="1"/>
</dbReference>
<reference evidence="8" key="1">
    <citation type="submission" date="2018-11" db="EMBL/GenBank/DDBJ databases">
        <authorList>
            <consortium name="Pathogen Informatics"/>
        </authorList>
    </citation>
    <scope>NUCLEOTIDE SEQUENCE</scope>
</reference>
<keyword evidence="9" id="KW-1185">Reference proteome</keyword>